<reference evidence="2 3" key="1">
    <citation type="journal article" date="2021" name="Hortic Res">
        <title>The domestication of Cucurbita argyrosperma as revealed by the genome of its wild relative.</title>
        <authorList>
            <person name="Barrera-Redondo J."/>
            <person name="Sanchez-de la Vega G."/>
            <person name="Aguirre-Liguori J.A."/>
            <person name="Castellanos-Morales G."/>
            <person name="Gutierrez-Guerrero Y.T."/>
            <person name="Aguirre-Dugua X."/>
            <person name="Aguirre-Planter E."/>
            <person name="Tenaillon M.I."/>
            <person name="Lira-Saade R."/>
            <person name="Eguiarte L.E."/>
        </authorList>
    </citation>
    <scope>NUCLEOTIDE SEQUENCE [LARGE SCALE GENOMIC DNA]</scope>
    <source>
        <strain evidence="2">JBR-2021</strain>
    </source>
</reference>
<feature type="transmembrane region" description="Helical" evidence="1">
    <location>
        <begin position="17"/>
        <end position="34"/>
    </location>
</feature>
<evidence type="ECO:0008006" key="4">
    <source>
        <dbReference type="Google" id="ProtNLM"/>
    </source>
</evidence>
<feature type="transmembrane region" description="Helical" evidence="1">
    <location>
        <begin position="75"/>
        <end position="95"/>
    </location>
</feature>
<dbReference type="EMBL" id="JAGKQH010000007">
    <property type="protein sequence ID" value="KAG6594827.1"/>
    <property type="molecule type" value="Genomic_DNA"/>
</dbReference>
<dbReference type="Proteomes" id="UP000685013">
    <property type="component" value="Chromosome 7"/>
</dbReference>
<organism evidence="2 3">
    <name type="scientific">Cucurbita argyrosperma subsp. sororia</name>
    <dbReference type="NCBI Taxonomy" id="37648"/>
    <lineage>
        <taxon>Eukaryota</taxon>
        <taxon>Viridiplantae</taxon>
        <taxon>Streptophyta</taxon>
        <taxon>Embryophyta</taxon>
        <taxon>Tracheophyta</taxon>
        <taxon>Spermatophyta</taxon>
        <taxon>Magnoliopsida</taxon>
        <taxon>eudicotyledons</taxon>
        <taxon>Gunneridae</taxon>
        <taxon>Pentapetalae</taxon>
        <taxon>rosids</taxon>
        <taxon>fabids</taxon>
        <taxon>Cucurbitales</taxon>
        <taxon>Cucurbitaceae</taxon>
        <taxon>Cucurbiteae</taxon>
        <taxon>Cucurbita</taxon>
    </lineage>
</organism>
<sequence length="121" mass="13509">MGLDGPLSFVLDLNGDYFLFLSDLSLLASFFAFVKTQFERPSGISFSRRIHDVSLNAVDNTRDPFEQGTHRYIHFYYVINCTAAFVFILIVWALGRIPLSAAAAAANFESIALYLCCSLNP</sequence>
<comment type="caution">
    <text evidence="2">The sequence shown here is derived from an EMBL/GenBank/DDBJ whole genome shotgun (WGS) entry which is preliminary data.</text>
</comment>
<name>A0AAV6N9L0_9ROSI</name>
<protein>
    <recommendedName>
        <fullName evidence="4">PRA1 family protein</fullName>
    </recommendedName>
</protein>
<keyword evidence="1" id="KW-1133">Transmembrane helix</keyword>
<evidence type="ECO:0000313" key="3">
    <source>
        <dbReference type="Proteomes" id="UP000685013"/>
    </source>
</evidence>
<accession>A0AAV6N9L0</accession>
<keyword evidence="1" id="KW-0472">Membrane</keyword>
<evidence type="ECO:0000313" key="2">
    <source>
        <dbReference type="EMBL" id="KAG6594827.1"/>
    </source>
</evidence>
<evidence type="ECO:0000256" key="1">
    <source>
        <dbReference type="SAM" id="Phobius"/>
    </source>
</evidence>
<dbReference type="AlphaFoldDB" id="A0AAV6N9L0"/>
<keyword evidence="3" id="KW-1185">Reference proteome</keyword>
<gene>
    <name evidence="2" type="ORF">SDJN03_11380</name>
</gene>
<proteinExistence type="predicted"/>
<keyword evidence="1" id="KW-0812">Transmembrane</keyword>
<feature type="non-terminal residue" evidence="2">
    <location>
        <position position="1"/>
    </location>
</feature>